<reference evidence="3" key="1">
    <citation type="submission" date="2011-08" db="EMBL/GenBank/DDBJ databases">
        <title>The draft genome of Latimeria chalumnae.</title>
        <authorList>
            <person name="Di Palma F."/>
            <person name="Alfoldi J."/>
            <person name="Johnson J."/>
            <person name="Berlin A."/>
            <person name="Gnerre S."/>
            <person name="Jaffe D."/>
            <person name="MacCallum I."/>
            <person name="Young S."/>
            <person name="Walker B.J."/>
            <person name="Lander E."/>
            <person name="Lindblad-Toh K."/>
        </authorList>
    </citation>
    <scope>NUCLEOTIDE SEQUENCE [LARGE SCALE GENOMIC DNA]</scope>
    <source>
        <strain evidence="3">Wild caught</strain>
    </source>
</reference>
<dbReference type="PANTHER" id="PTHR45749:SF37">
    <property type="entry name" value="OS05G0311600 PROTEIN"/>
    <property type="match status" value="1"/>
</dbReference>
<keyword evidence="3" id="KW-1185">Reference proteome</keyword>
<accession>H3B7Q0</accession>
<evidence type="ECO:0000313" key="3">
    <source>
        <dbReference type="Proteomes" id="UP000008672"/>
    </source>
</evidence>
<dbReference type="HOGENOM" id="CLU_006175_1_2_1"/>
<dbReference type="AlphaFoldDB" id="H3B7Q0"/>
<proteinExistence type="predicted"/>
<feature type="domain" description="DUF4371" evidence="1">
    <location>
        <begin position="3"/>
        <end position="165"/>
    </location>
</feature>
<organism evidence="2 3">
    <name type="scientific">Latimeria chalumnae</name>
    <name type="common">Coelacanth</name>
    <dbReference type="NCBI Taxonomy" id="7897"/>
    <lineage>
        <taxon>Eukaryota</taxon>
        <taxon>Metazoa</taxon>
        <taxon>Chordata</taxon>
        <taxon>Craniata</taxon>
        <taxon>Vertebrata</taxon>
        <taxon>Euteleostomi</taxon>
        <taxon>Coelacanthiformes</taxon>
        <taxon>Coelacanthidae</taxon>
        <taxon>Latimeria</taxon>
    </lineage>
</organism>
<dbReference type="Ensembl" id="ENSLACT00000018051.1">
    <property type="protein sequence ID" value="ENSLACP00000017921.1"/>
    <property type="gene ID" value="ENSLACG00000015789.1"/>
</dbReference>
<dbReference type="InterPro" id="IPR025398">
    <property type="entry name" value="DUF4371"/>
</dbReference>
<dbReference type="Pfam" id="PF14291">
    <property type="entry name" value="DUF4371"/>
    <property type="match status" value="1"/>
</dbReference>
<dbReference type="InterPro" id="IPR012337">
    <property type="entry name" value="RNaseH-like_sf"/>
</dbReference>
<sequence length="261" mass="29306">RIVSVARFLGKQGISFRGHNETEHSQNKGNFMECFNLLTKFDPLLQNYKAPSNCTYLSPSQNEVIQCCSEQVTFSIVSELKTSGIYATMADEARDKHKEQLALCVQHVVTATGSVKKHFLRFCDLKSFSAESITESVQHCLRDNGLEDLQCVAQTYDGASVMSGATGGVQAKFQQYHPEAIYVHCDAHQLSLVLCHMCKAIKAATDFFNTLENLYTFFSASLTHHKKNSVMFKLNLDYTRWSCQSRSINALLTNFTAIIQC</sequence>
<evidence type="ECO:0000313" key="2">
    <source>
        <dbReference type="Ensembl" id="ENSLACP00000017921.1"/>
    </source>
</evidence>
<protein>
    <recommendedName>
        <fullName evidence="1">DUF4371 domain-containing protein</fullName>
    </recommendedName>
</protein>
<dbReference type="SUPFAM" id="SSF53098">
    <property type="entry name" value="Ribonuclease H-like"/>
    <property type="match status" value="1"/>
</dbReference>
<dbReference type="PANTHER" id="PTHR45749">
    <property type="match status" value="1"/>
</dbReference>
<dbReference type="STRING" id="7897.ENSLACP00000017921"/>
<dbReference type="InParanoid" id="H3B7Q0"/>
<dbReference type="GeneTree" id="ENSGT00940000164001"/>
<reference evidence="2" key="3">
    <citation type="submission" date="2025-09" db="UniProtKB">
        <authorList>
            <consortium name="Ensembl"/>
        </authorList>
    </citation>
    <scope>IDENTIFICATION</scope>
</reference>
<evidence type="ECO:0000259" key="1">
    <source>
        <dbReference type="Pfam" id="PF14291"/>
    </source>
</evidence>
<dbReference type="eggNOG" id="ENOG502QSU3">
    <property type="taxonomic scope" value="Eukaryota"/>
</dbReference>
<dbReference type="EMBL" id="AFYH01050489">
    <property type="status" value="NOT_ANNOTATED_CDS"/>
    <property type="molecule type" value="Genomic_DNA"/>
</dbReference>
<reference evidence="2" key="2">
    <citation type="submission" date="2025-08" db="UniProtKB">
        <authorList>
            <consortium name="Ensembl"/>
        </authorList>
    </citation>
    <scope>IDENTIFICATION</scope>
</reference>
<name>H3B7Q0_LATCH</name>
<dbReference type="OMA" id="HEDFLAY"/>
<dbReference type="Proteomes" id="UP000008672">
    <property type="component" value="Unassembled WGS sequence"/>
</dbReference>